<accession>A0A0B7NBZ4</accession>
<proteinExistence type="predicted"/>
<protein>
    <submittedName>
        <fullName evidence="2">Uncharacterized protein</fullName>
    </submittedName>
</protein>
<dbReference type="EMBL" id="LN728825">
    <property type="protein sequence ID" value="CEP12890.1"/>
    <property type="molecule type" value="Genomic_DNA"/>
</dbReference>
<feature type="compositionally biased region" description="Basic residues" evidence="1">
    <location>
        <begin position="74"/>
        <end position="85"/>
    </location>
</feature>
<dbReference type="AlphaFoldDB" id="A0A0B7NBZ4"/>
<feature type="region of interest" description="Disordered" evidence="1">
    <location>
        <begin position="172"/>
        <end position="192"/>
    </location>
</feature>
<feature type="compositionally biased region" description="Basic and acidic residues" evidence="1">
    <location>
        <begin position="17"/>
        <end position="29"/>
    </location>
</feature>
<reference evidence="2 3" key="1">
    <citation type="submission" date="2014-09" db="EMBL/GenBank/DDBJ databases">
        <authorList>
            <person name="Ellenberger Sabrina"/>
        </authorList>
    </citation>
    <scope>NUCLEOTIDE SEQUENCE [LARGE SCALE GENOMIC DNA]</scope>
    <source>
        <strain evidence="2 3">CBS 412.66</strain>
    </source>
</reference>
<evidence type="ECO:0000256" key="1">
    <source>
        <dbReference type="SAM" id="MobiDB-lite"/>
    </source>
</evidence>
<feature type="compositionally biased region" description="Polar residues" evidence="1">
    <location>
        <begin position="30"/>
        <end position="39"/>
    </location>
</feature>
<sequence length="445" mass="49970">MKRKKKPSSDQSGNSSSEREDPLKKEDNKSPSFASTSFGATPALSTDMKIDSNDDFQLPINDQAKEHPTSSKRIIPRKTKLKPKQAPRLLFLGHNKKQLAFPRKTKEKASILPSATHNFQQDLDAPGPSASSYSTAVSTPAENFDAILSAMSPEEVEDILRIFQDLITSAPAPKASDKTDTDGKKVSKKVKKKIDKREELKKEEAKDSSKFLKCPTCGGTGHARFSSKNCSKRVKGKKEAFKEFTKTAVIKTSLINCCKYESVVLEIQKLVAHITQVIFAESIFANYHYIDQVQDKEVPSAINQNLIYQLFSVLTGEGYSIVISSMAKQYEAMVRENITSNYKLRTCRHLLGIFSKPDHELFCSNVLTVAQGKSIACNVFQKKANTEDCKWPFSVDENNEIKSFVEITLAFWFKFDVTGAKPSTVLNVDARPHHYLNWTHEIQRE</sequence>
<dbReference type="Proteomes" id="UP000054107">
    <property type="component" value="Unassembled WGS sequence"/>
</dbReference>
<gene>
    <name evidence="2" type="primary">PARPA_06908.1 scaffold 25125</name>
</gene>
<keyword evidence="3" id="KW-1185">Reference proteome</keyword>
<dbReference type="OrthoDB" id="2287173at2759"/>
<feature type="compositionally biased region" description="Basic and acidic residues" evidence="1">
    <location>
        <begin position="175"/>
        <end position="185"/>
    </location>
</feature>
<name>A0A0B7NBZ4_9FUNG</name>
<evidence type="ECO:0000313" key="3">
    <source>
        <dbReference type="Proteomes" id="UP000054107"/>
    </source>
</evidence>
<evidence type="ECO:0000313" key="2">
    <source>
        <dbReference type="EMBL" id="CEP12890.1"/>
    </source>
</evidence>
<organism evidence="2 3">
    <name type="scientific">Parasitella parasitica</name>
    <dbReference type="NCBI Taxonomy" id="35722"/>
    <lineage>
        <taxon>Eukaryota</taxon>
        <taxon>Fungi</taxon>
        <taxon>Fungi incertae sedis</taxon>
        <taxon>Mucoromycota</taxon>
        <taxon>Mucoromycotina</taxon>
        <taxon>Mucoromycetes</taxon>
        <taxon>Mucorales</taxon>
        <taxon>Mucorineae</taxon>
        <taxon>Mucoraceae</taxon>
        <taxon>Parasitella</taxon>
    </lineage>
</organism>
<feature type="region of interest" description="Disordered" evidence="1">
    <location>
        <begin position="1"/>
        <end position="136"/>
    </location>
</feature>